<reference evidence="6" key="1">
    <citation type="submission" date="2021-06" db="EMBL/GenBank/DDBJ databases">
        <authorList>
            <person name="Kallberg Y."/>
            <person name="Tangrot J."/>
            <person name="Rosling A."/>
        </authorList>
    </citation>
    <scope>NUCLEOTIDE SEQUENCE</scope>
    <source>
        <strain evidence="6">UK204</strain>
    </source>
</reference>
<dbReference type="InterPro" id="IPR036882">
    <property type="entry name" value="Alba-like_dom_sf"/>
</dbReference>
<dbReference type="GO" id="GO:0003676">
    <property type="term" value="F:nucleic acid binding"/>
    <property type="evidence" value="ECO:0007669"/>
    <property type="project" value="InterPro"/>
</dbReference>
<sequence>MSLPTKPYKKNKKKDDKIETPKEQSLDVPSPKVDEIPTKKNYTKIKISEPLQRKDVRKRKPQRPATVTTDIYVSTRSNFNGQLFRAKKLLMTDGHPSITIHGLGAAIQNTVQIVDDIIPDDDDKDIESQTRHNSAVHIQVSLKEDVKRYVSNKRNFPSAKR</sequence>
<dbReference type="PANTHER" id="PTHR15314:SF1">
    <property type="entry name" value="RIBONUCLEASE P PROTEIN SUBUNIT P20"/>
    <property type="match status" value="1"/>
</dbReference>
<dbReference type="PANTHER" id="PTHR15314">
    <property type="entry name" value="RIBONUCLEASE P PROTEIN SUBUNIT P20"/>
    <property type="match status" value="1"/>
</dbReference>
<feature type="compositionally biased region" description="Basic and acidic residues" evidence="4">
    <location>
        <begin position="13"/>
        <end position="25"/>
    </location>
</feature>
<dbReference type="Proteomes" id="UP000789570">
    <property type="component" value="Unassembled WGS sequence"/>
</dbReference>
<evidence type="ECO:0000259" key="5">
    <source>
        <dbReference type="Pfam" id="PF01918"/>
    </source>
</evidence>
<dbReference type="InterPro" id="IPR014612">
    <property type="entry name" value="Pop7/Rpp20"/>
</dbReference>
<name>A0A9N8YP73_9GLOM</name>
<dbReference type="GO" id="GO:0005655">
    <property type="term" value="C:nucleolar ribonuclease P complex"/>
    <property type="evidence" value="ECO:0007669"/>
    <property type="project" value="InterPro"/>
</dbReference>
<dbReference type="GO" id="GO:0000172">
    <property type="term" value="C:ribonuclease MRP complex"/>
    <property type="evidence" value="ECO:0007669"/>
    <property type="project" value="InterPro"/>
</dbReference>
<evidence type="ECO:0000256" key="3">
    <source>
        <dbReference type="ARBA" id="ARBA00023242"/>
    </source>
</evidence>
<evidence type="ECO:0000256" key="1">
    <source>
        <dbReference type="ARBA" id="ARBA00004604"/>
    </source>
</evidence>
<keyword evidence="3" id="KW-0539">Nucleus</keyword>
<dbReference type="Pfam" id="PF01918">
    <property type="entry name" value="Alba"/>
    <property type="match status" value="1"/>
</dbReference>
<comment type="caution">
    <text evidence="6">The sequence shown here is derived from an EMBL/GenBank/DDBJ whole genome shotgun (WGS) entry which is preliminary data.</text>
</comment>
<accession>A0A9N8YP73</accession>
<proteinExistence type="predicted"/>
<keyword evidence="7" id="KW-1185">Reference proteome</keyword>
<comment type="subcellular location">
    <subcellularLocation>
        <location evidence="1">Nucleus</location>
        <location evidence="1">Nucleolus</location>
    </subcellularLocation>
</comment>
<keyword evidence="2" id="KW-0819">tRNA processing</keyword>
<feature type="region of interest" description="Disordered" evidence="4">
    <location>
        <begin position="1"/>
        <end position="41"/>
    </location>
</feature>
<organism evidence="6 7">
    <name type="scientific">Funneliformis caledonium</name>
    <dbReference type="NCBI Taxonomy" id="1117310"/>
    <lineage>
        <taxon>Eukaryota</taxon>
        <taxon>Fungi</taxon>
        <taxon>Fungi incertae sedis</taxon>
        <taxon>Mucoromycota</taxon>
        <taxon>Glomeromycotina</taxon>
        <taxon>Glomeromycetes</taxon>
        <taxon>Glomerales</taxon>
        <taxon>Glomeraceae</taxon>
        <taxon>Funneliformis</taxon>
    </lineage>
</organism>
<evidence type="ECO:0000256" key="2">
    <source>
        <dbReference type="ARBA" id="ARBA00022694"/>
    </source>
</evidence>
<gene>
    <name evidence="6" type="ORF">FCALED_LOCUS182</name>
</gene>
<evidence type="ECO:0000313" key="6">
    <source>
        <dbReference type="EMBL" id="CAG8436894.1"/>
    </source>
</evidence>
<dbReference type="Gene3D" id="3.30.110.20">
    <property type="entry name" value="Alba-like domain"/>
    <property type="match status" value="1"/>
</dbReference>
<evidence type="ECO:0000256" key="4">
    <source>
        <dbReference type="SAM" id="MobiDB-lite"/>
    </source>
</evidence>
<evidence type="ECO:0000313" key="7">
    <source>
        <dbReference type="Proteomes" id="UP000789570"/>
    </source>
</evidence>
<dbReference type="AlphaFoldDB" id="A0A9N8YP73"/>
<feature type="domain" description="DNA/RNA-binding protein Alba-like" evidence="5">
    <location>
        <begin position="70"/>
        <end position="114"/>
    </location>
</feature>
<dbReference type="SUPFAM" id="SSF82704">
    <property type="entry name" value="AlbA-like"/>
    <property type="match status" value="1"/>
</dbReference>
<protein>
    <submittedName>
        <fullName evidence="6">14071_t:CDS:1</fullName>
    </submittedName>
</protein>
<dbReference type="EMBL" id="CAJVPQ010000013">
    <property type="protein sequence ID" value="CAG8436894.1"/>
    <property type="molecule type" value="Genomic_DNA"/>
</dbReference>
<dbReference type="OrthoDB" id="416729at2759"/>
<dbReference type="GO" id="GO:0001682">
    <property type="term" value="P:tRNA 5'-leader removal"/>
    <property type="evidence" value="ECO:0007669"/>
    <property type="project" value="InterPro"/>
</dbReference>
<dbReference type="InterPro" id="IPR002775">
    <property type="entry name" value="DNA/RNA-bd_Alba-like"/>
</dbReference>